<protein>
    <recommendedName>
        <fullName evidence="3">RING-type domain-containing protein</fullName>
    </recommendedName>
</protein>
<dbReference type="GO" id="GO:0008270">
    <property type="term" value="F:zinc ion binding"/>
    <property type="evidence" value="ECO:0007669"/>
    <property type="project" value="UniProtKB-KW"/>
</dbReference>
<feature type="compositionally biased region" description="Basic and acidic residues" evidence="2">
    <location>
        <begin position="341"/>
        <end position="377"/>
    </location>
</feature>
<dbReference type="InterPro" id="IPR001841">
    <property type="entry name" value="Znf_RING"/>
</dbReference>
<organism evidence="4 5">
    <name type="scientific">Chaetoceros tenuissimus</name>
    <dbReference type="NCBI Taxonomy" id="426638"/>
    <lineage>
        <taxon>Eukaryota</taxon>
        <taxon>Sar</taxon>
        <taxon>Stramenopiles</taxon>
        <taxon>Ochrophyta</taxon>
        <taxon>Bacillariophyta</taxon>
        <taxon>Coscinodiscophyceae</taxon>
        <taxon>Chaetocerotophycidae</taxon>
        <taxon>Chaetocerotales</taxon>
        <taxon>Chaetocerotaceae</taxon>
        <taxon>Chaetoceros</taxon>
    </lineage>
</organism>
<feature type="domain" description="RING-type" evidence="3">
    <location>
        <begin position="2"/>
        <end position="49"/>
    </location>
</feature>
<dbReference type="Proteomes" id="UP001054902">
    <property type="component" value="Unassembled WGS sequence"/>
</dbReference>
<evidence type="ECO:0000313" key="5">
    <source>
        <dbReference type="Proteomes" id="UP001054902"/>
    </source>
</evidence>
<dbReference type="PROSITE" id="PS50089">
    <property type="entry name" value="ZF_RING_2"/>
    <property type="match status" value="1"/>
</dbReference>
<evidence type="ECO:0000256" key="1">
    <source>
        <dbReference type="PROSITE-ProRule" id="PRU00175"/>
    </source>
</evidence>
<feature type="region of interest" description="Disordered" evidence="2">
    <location>
        <begin position="78"/>
        <end position="160"/>
    </location>
</feature>
<dbReference type="SUPFAM" id="SSF57850">
    <property type="entry name" value="RING/U-box"/>
    <property type="match status" value="1"/>
</dbReference>
<dbReference type="InterPro" id="IPR013083">
    <property type="entry name" value="Znf_RING/FYVE/PHD"/>
</dbReference>
<feature type="compositionally biased region" description="Polar residues" evidence="2">
    <location>
        <begin position="379"/>
        <end position="390"/>
    </location>
</feature>
<dbReference type="SMART" id="SM00184">
    <property type="entry name" value="RING"/>
    <property type="match status" value="1"/>
</dbReference>
<sequence length="396" mass="44520">MCPLCLESFVKQKMLGRIIITSKCCNTRFCRDCVATSISMNGPQCPICNVDEMRKQAILSIAAAKKERLLYLQRQQQNQGIKSLDHQPSKKRKIEKQDANVNTNKQHDCHDSTKLGAGSTKNVQKEGKNQANNKSFRGRCNDESPSDTTTQSTESTENGMENMIRGQKKILQKILDLSSDISSQKGLRLRESAQSLATVFTYAVLTQYTPAKLTEKDRIGKRANLQIGFAGMKCLHCSSATGKNTNLLQGRYFPSTIKTMCDTKKTLFALHSHLMKCANVPIELKNKLAVLRKKHDVEKKRLGYGSLKSFFSEIWKILHPDERVDSKEKSNVIFHPNVGDLTKEQSNEQEHHDDSYPKVDMKEQSNEEKESKFDGGTKEMSTCSSSNTESVEAIVA</sequence>
<evidence type="ECO:0000259" key="3">
    <source>
        <dbReference type="PROSITE" id="PS50089"/>
    </source>
</evidence>
<proteinExistence type="predicted"/>
<dbReference type="Gene3D" id="3.30.40.10">
    <property type="entry name" value="Zinc/RING finger domain, C3HC4 (zinc finger)"/>
    <property type="match status" value="1"/>
</dbReference>
<keyword evidence="1" id="KW-0863">Zinc-finger</keyword>
<dbReference type="EMBL" id="BLLK01000020">
    <property type="protein sequence ID" value="GFH45383.1"/>
    <property type="molecule type" value="Genomic_DNA"/>
</dbReference>
<keyword evidence="1" id="KW-0479">Metal-binding</keyword>
<keyword evidence="5" id="KW-1185">Reference proteome</keyword>
<feature type="compositionally biased region" description="Low complexity" evidence="2">
    <location>
        <begin position="146"/>
        <end position="157"/>
    </location>
</feature>
<evidence type="ECO:0000256" key="2">
    <source>
        <dbReference type="SAM" id="MobiDB-lite"/>
    </source>
</evidence>
<evidence type="ECO:0000313" key="4">
    <source>
        <dbReference type="EMBL" id="GFH45383.1"/>
    </source>
</evidence>
<name>A0AAD3CGF7_9STRA</name>
<comment type="caution">
    <text evidence="4">The sequence shown here is derived from an EMBL/GenBank/DDBJ whole genome shotgun (WGS) entry which is preliminary data.</text>
</comment>
<gene>
    <name evidence="4" type="ORF">CTEN210_01857</name>
</gene>
<reference evidence="4 5" key="1">
    <citation type="journal article" date="2021" name="Sci. Rep.">
        <title>The genome of the diatom Chaetoceros tenuissimus carries an ancient integrated fragment of an extant virus.</title>
        <authorList>
            <person name="Hongo Y."/>
            <person name="Kimura K."/>
            <person name="Takaki Y."/>
            <person name="Yoshida Y."/>
            <person name="Baba S."/>
            <person name="Kobayashi G."/>
            <person name="Nagasaki K."/>
            <person name="Hano T."/>
            <person name="Tomaru Y."/>
        </authorList>
    </citation>
    <scope>NUCLEOTIDE SEQUENCE [LARGE SCALE GENOMIC DNA]</scope>
    <source>
        <strain evidence="4 5">NIES-3715</strain>
    </source>
</reference>
<feature type="region of interest" description="Disordered" evidence="2">
    <location>
        <begin position="337"/>
        <end position="396"/>
    </location>
</feature>
<keyword evidence="1" id="KW-0862">Zinc</keyword>
<dbReference type="AlphaFoldDB" id="A0AAD3CGF7"/>
<accession>A0AAD3CGF7</accession>